<feature type="chain" id="PRO_5008706056" evidence="1">
    <location>
        <begin position="21"/>
        <end position="129"/>
    </location>
</feature>
<reference evidence="3" key="1">
    <citation type="submission" date="2016-06" db="EMBL/GenBank/DDBJ databases">
        <authorList>
            <person name="Varghese N."/>
            <person name="Submissions Spin"/>
        </authorList>
    </citation>
    <scope>NUCLEOTIDE SEQUENCE [LARGE SCALE GENOMIC DNA]</scope>
    <source>
        <strain evidence="3">DSM 43816</strain>
    </source>
</reference>
<organism evidence="2 3">
    <name type="scientific">Micromonospora echinospora</name>
    <name type="common">Micromonospora purpurea</name>
    <dbReference type="NCBI Taxonomy" id="1877"/>
    <lineage>
        <taxon>Bacteria</taxon>
        <taxon>Bacillati</taxon>
        <taxon>Actinomycetota</taxon>
        <taxon>Actinomycetes</taxon>
        <taxon>Micromonosporales</taxon>
        <taxon>Micromonosporaceae</taxon>
        <taxon>Micromonospora</taxon>
    </lineage>
</organism>
<name>A0A1C4VM32_MICEC</name>
<evidence type="ECO:0000313" key="3">
    <source>
        <dbReference type="Proteomes" id="UP000198253"/>
    </source>
</evidence>
<evidence type="ECO:0000256" key="1">
    <source>
        <dbReference type="SAM" id="SignalP"/>
    </source>
</evidence>
<dbReference type="InParanoid" id="A0A1C4VM32"/>
<keyword evidence="1" id="KW-0732">Signal</keyword>
<feature type="signal peptide" evidence="1">
    <location>
        <begin position="1"/>
        <end position="20"/>
    </location>
</feature>
<gene>
    <name evidence="2" type="ORF">GA0070618_1385</name>
</gene>
<sequence>MRVRSLVLCPLLSVSLVAGACAGDGAPPVPYATTSLPPLRELPADEARRYESLPWTLDSTDPSGTALTVRVPGGACRRIEGTTVRTTATTVVVTVLGATGGTCSAGGAAVVLVRLPQPVGDRSVGPPTP</sequence>
<accession>A0A1C4VM32</accession>
<dbReference type="PROSITE" id="PS51257">
    <property type="entry name" value="PROKAR_LIPOPROTEIN"/>
    <property type="match status" value="1"/>
</dbReference>
<dbReference type="Proteomes" id="UP000198253">
    <property type="component" value="Chromosome I"/>
</dbReference>
<protein>
    <submittedName>
        <fullName evidence="2">Uncharacterized protein</fullName>
    </submittedName>
</protein>
<keyword evidence="3" id="KW-1185">Reference proteome</keyword>
<dbReference type="EMBL" id="LT607413">
    <property type="protein sequence ID" value="SCE85062.1"/>
    <property type="molecule type" value="Genomic_DNA"/>
</dbReference>
<evidence type="ECO:0000313" key="2">
    <source>
        <dbReference type="EMBL" id="SCE85062.1"/>
    </source>
</evidence>
<proteinExistence type="predicted"/>
<dbReference type="AlphaFoldDB" id="A0A1C4VM32"/>